<accession>A0ABX1LZT6</accession>
<evidence type="ECO:0000313" key="2">
    <source>
        <dbReference type="EMBL" id="NMF59382.1"/>
    </source>
</evidence>
<dbReference type="EMBL" id="JAAVJL010000001">
    <property type="protein sequence ID" value="NMF59382.1"/>
    <property type="molecule type" value="Genomic_DNA"/>
</dbReference>
<evidence type="ECO:0000313" key="3">
    <source>
        <dbReference type="Proteomes" id="UP000738376"/>
    </source>
</evidence>
<dbReference type="Proteomes" id="UP000738376">
    <property type="component" value="Unassembled WGS sequence"/>
</dbReference>
<name>A0ABX1LZT6_9CYAN</name>
<protein>
    <submittedName>
        <fullName evidence="2">Winged helix-turn-helix domain-containing protein</fullName>
    </submittedName>
</protein>
<dbReference type="Pfam" id="PF13592">
    <property type="entry name" value="HTH_33"/>
    <property type="match status" value="1"/>
</dbReference>
<dbReference type="InterPro" id="IPR025959">
    <property type="entry name" value="Winged_HTH_dom"/>
</dbReference>
<organism evidence="2 3">
    <name type="scientific">Pseudanabaena yagii GIHE-NHR1</name>
    <dbReference type="NCBI Taxonomy" id="2722753"/>
    <lineage>
        <taxon>Bacteria</taxon>
        <taxon>Bacillati</taxon>
        <taxon>Cyanobacteriota</taxon>
        <taxon>Cyanophyceae</taxon>
        <taxon>Pseudanabaenales</taxon>
        <taxon>Pseudanabaenaceae</taxon>
        <taxon>Pseudanabaena</taxon>
        <taxon>Pseudanabaena yagii</taxon>
    </lineage>
</organism>
<sequence>MTGIVRSREQVRHFLKSMGMSCRRVGLIPAKADPAAQEEFLKKTRTALRGS</sequence>
<comment type="caution">
    <text evidence="2">The sequence shown here is derived from an EMBL/GenBank/DDBJ whole genome shotgun (WGS) entry which is preliminary data.</text>
</comment>
<gene>
    <name evidence="2" type="ORF">HC246_15490</name>
</gene>
<feature type="domain" description="Winged helix-turn helix" evidence="1">
    <location>
        <begin position="2"/>
        <end position="44"/>
    </location>
</feature>
<keyword evidence="3" id="KW-1185">Reference proteome</keyword>
<proteinExistence type="predicted"/>
<reference evidence="2 3" key="1">
    <citation type="submission" date="2020-03" db="EMBL/GenBank/DDBJ databases">
        <title>Draft Genome Sequence of 2-Methylisoborneol Producing Pseudanabaena yagii Strain GIHE-NHR1 Isolated from North Han River in South Korea.</title>
        <authorList>
            <person name="Jeong J."/>
        </authorList>
    </citation>
    <scope>NUCLEOTIDE SEQUENCE [LARGE SCALE GENOMIC DNA]</scope>
    <source>
        <strain evidence="2 3">GIHE-NHR1</strain>
    </source>
</reference>
<evidence type="ECO:0000259" key="1">
    <source>
        <dbReference type="Pfam" id="PF13592"/>
    </source>
</evidence>